<gene>
    <name evidence="1" type="ORF">ASIM_LOCUS6150</name>
</gene>
<accession>A0A0M3JFG8</accession>
<dbReference type="EMBL" id="UYRR01012984">
    <property type="protein sequence ID" value="VDK26597.1"/>
    <property type="molecule type" value="Genomic_DNA"/>
</dbReference>
<protein>
    <submittedName>
        <fullName evidence="3">Ovule protein</fullName>
    </submittedName>
</protein>
<proteinExistence type="predicted"/>
<dbReference type="Proteomes" id="UP000267096">
    <property type="component" value="Unassembled WGS sequence"/>
</dbReference>
<evidence type="ECO:0000313" key="1">
    <source>
        <dbReference type="EMBL" id="VDK26597.1"/>
    </source>
</evidence>
<evidence type="ECO:0000313" key="2">
    <source>
        <dbReference type="Proteomes" id="UP000267096"/>
    </source>
</evidence>
<sequence>MIEVVEVYRRSVVDSRRVARLIEVVHREVVMIVWELFGDLFNTLLCDDIIPVYGIFTIYSPNVVIFQFLIDFKQCSGSLFNDR</sequence>
<dbReference type="AlphaFoldDB" id="A0A0M3JFG8"/>
<evidence type="ECO:0000313" key="3">
    <source>
        <dbReference type="WBParaSite" id="ASIM_0000636901-mRNA-1"/>
    </source>
</evidence>
<reference evidence="3" key="1">
    <citation type="submission" date="2017-02" db="UniProtKB">
        <authorList>
            <consortium name="WormBaseParasite"/>
        </authorList>
    </citation>
    <scope>IDENTIFICATION</scope>
</reference>
<organism evidence="3">
    <name type="scientific">Anisakis simplex</name>
    <name type="common">Herring worm</name>
    <dbReference type="NCBI Taxonomy" id="6269"/>
    <lineage>
        <taxon>Eukaryota</taxon>
        <taxon>Metazoa</taxon>
        <taxon>Ecdysozoa</taxon>
        <taxon>Nematoda</taxon>
        <taxon>Chromadorea</taxon>
        <taxon>Rhabditida</taxon>
        <taxon>Spirurina</taxon>
        <taxon>Ascaridomorpha</taxon>
        <taxon>Ascaridoidea</taxon>
        <taxon>Anisakidae</taxon>
        <taxon>Anisakis</taxon>
        <taxon>Anisakis simplex complex</taxon>
    </lineage>
</organism>
<keyword evidence="2" id="KW-1185">Reference proteome</keyword>
<name>A0A0M3JFG8_ANISI</name>
<reference evidence="1 2" key="2">
    <citation type="submission" date="2018-11" db="EMBL/GenBank/DDBJ databases">
        <authorList>
            <consortium name="Pathogen Informatics"/>
        </authorList>
    </citation>
    <scope>NUCLEOTIDE SEQUENCE [LARGE SCALE GENOMIC DNA]</scope>
</reference>
<dbReference type="WBParaSite" id="ASIM_0000636901-mRNA-1">
    <property type="protein sequence ID" value="ASIM_0000636901-mRNA-1"/>
    <property type="gene ID" value="ASIM_0000636901"/>
</dbReference>